<feature type="domain" description="RCK N-terminal" evidence="8">
    <location>
        <begin position="286"/>
        <end position="435"/>
    </location>
</feature>
<dbReference type="Proteomes" id="UP000796880">
    <property type="component" value="Unassembled WGS sequence"/>
</dbReference>
<evidence type="ECO:0000256" key="2">
    <source>
        <dbReference type="ARBA" id="ARBA00008577"/>
    </source>
</evidence>
<feature type="transmembrane region" description="Helical" evidence="7">
    <location>
        <begin position="244"/>
        <end position="262"/>
    </location>
</feature>
<dbReference type="InterPro" id="IPR044849">
    <property type="entry name" value="CASTOR/POLLUX/SYM8-like"/>
</dbReference>
<dbReference type="Gene3D" id="3.40.50.720">
    <property type="entry name" value="NAD(P)-binding Rossmann-like Domain"/>
    <property type="match status" value="1"/>
</dbReference>
<dbReference type="Pfam" id="PF06241">
    <property type="entry name" value="Castor_Poll_mid"/>
    <property type="match status" value="1"/>
</dbReference>
<keyword evidence="4 7" id="KW-1133">Transmembrane helix</keyword>
<dbReference type="GO" id="GO:0006364">
    <property type="term" value="P:rRNA processing"/>
    <property type="evidence" value="ECO:0007669"/>
    <property type="project" value="InterPro"/>
</dbReference>
<evidence type="ECO:0000313" key="10">
    <source>
        <dbReference type="Proteomes" id="UP000796880"/>
    </source>
</evidence>
<dbReference type="PROSITE" id="PS51201">
    <property type="entry name" value="RCK_N"/>
    <property type="match status" value="2"/>
</dbReference>
<evidence type="ECO:0000256" key="3">
    <source>
        <dbReference type="ARBA" id="ARBA00022692"/>
    </source>
</evidence>
<evidence type="ECO:0000259" key="8">
    <source>
        <dbReference type="PROSITE" id="PS51201"/>
    </source>
</evidence>
<dbReference type="PANTHER" id="PTHR31563">
    <property type="entry name" value="ION CHANNEL POLLUX-RELATED"/>
    <property type="match status" value="1"/>
</dbReference>
<dbReference type="PANTHER" id="PTHR31563:SF13">
    <property type="entry name" value="ION CHANNEL POLLUX-LIKE 1-RELATED"/>
    <property type="match status" value="1"/>
</dbReference>
<protein>
    <recommendedName>
        <fullName evidence="8">RCK N-terminal domain-containing protein</fullName>
    </recommendedName>
</protein>
<keyword evidence="3 7" id="KW-0812">Transmembrane</keyword>
<accession>A0A8K0HRP8</accession>
<dbReference type="InterPro" id="IPR003148">
    <property type="entry name" value="RCK_N"/>
</dbReference>
<comment type="similarity">
    <text evidence="2">Belongs to the castor/pollux (TC 1.A.1.23) family.</text>
</comment>
<evidence type="ECO:0000256" key="5">
    <source>
        <dbReference type="ARBA" id="ARBA00023136"/>
    </source>
</evidence>
<feature type="domain" description="RCK N-terminal" evidence="8">
    <location>
        <begin position="588"/>
        <end position="748"/>
    </location>
</feature>
<comment type="caution">
    <text evidence="9">The sequence shown here is derived from an EMBL/GenBank/DDBJ whole genome shotgun (WGS) entry which is preliminary data.</text>
</comment>
<dbReference type="GO" id="GO:0016020">
    <property type="term" value="C:membrane"/>
    <property type="evidence" value="ECO:0007669"/>
    <property type="project" value="UniProtKB-SubCell"/>
</dbReference>
<reference evidence="9" key="1">
    <citation type="submission" date="2020-03" db="EMBL/GenBank/DDBJ databases">
        <title>A high-quality chromosome-level genome assembly of a woody plant with both climbing and erect habits, Rhamnella rubrinervis.</title>
        <authorList>
            <person name="Lu Z."/>
            <person name="Yang Y."/>
            <person name="Zhu X."/>
            <person name="Sun Y."/>
        </authorList>
    </citation>
    <scope>NUCLEOTIDE SEQUENCE</scope>
    <source>
        <strain evidence="9">BYM</strain>
        <tissue evidence="9">Leaf</tissue>
    </source>
</reference>
<evidence type="ECO:0000256" key="4">
    <source>
        <dbReference type="ARBA" id="ARBA00022989"/>
    </source>
</evidence>
<feature type="compositionally biased region" description="Basic residues" evidence="6">
    <location>
        <begin position="1170"/>
        <end position="1184"/>
    </location>
</feature>
<dbReference type="EMBL" id="VOIH02000001">
    <property type="protein sequence ID" value="KAF3456903.1"/>
    <property type="molecule type" value="Genomic_DNA"/>
</dbReference>
<name>A0A8K0HRP8_9ROSA</name>
<feature type="transmembrane region" description="Helical" evidence="7">
    <location>
        <begin position="185"/>
        <end position="208"/>
    </location>
</feature>
<comment type="subcellular location">
    <subcellularLocation>
        <location evidence="1">Membrane</location>
        <topology evidence="1">Multi-pass membrane protein</topology>
    </subcellularLocation>
</comment>
<dbReference type="SUPFAM" id="SSF81324">
    <property type="entry name" value="Voltage-gated potassium channels"/>
    <property type="match status" value="1"/>
</dbReference>
<dbReference type="GO" id="GO:0006813">
    <property type="term" value="P:potassium ion transport"/>
    <property type="evidence" value="ECO:0007669"/>
    <property type="project" value="InterPro"/>
</dbReference>
<feature type="region of interest" description="Disordered" evidence="6">
    <location>
        <begin position="1047"/>
        <end position="1184"/>
    </location>
</feature>
<proteinExistence type="inferred from homology"/>
<dbReference type="OrthoDB" id="1923901at2759"/>
<organism evidence="9 10">
    <name type="scientific">Rhamnella rubrinervis</name>
    <dbReference type="NCBI Taxonomy" id="2594499"/>
    <lineage>
        <taxon>Eukaryota</taxon>
        <taxon>Viridiplantae</taxon>
        <taxon>Streptophyta</taxon>
        <taxon>Embryophyta</taxon>
        <taxon>Tracheophyta</taxon>
        <taxon>Spermatophyta</taxon>
        <taxon>Magnoliopsida</taxon>
        <taxon>eudicotyledons</taxon>
        <taxon>Gunneridae</taxon>
        <taxon>Pentapetalae</taxon>
        <taxon>rosids</taxon>
        <taxon>fabids</taxon>
        <taxon>Rosales</taxon>
        <taxon>Rhamnaceae</taxon>
        <taxon>rhamnoid group</taxon>
        <taxon>Rhamneae</taxon>
        <taxon>Rhamnella</taxon>
    </lineage>
</organism>
<sequence length="1184" mass="134371">MLLGQLQSSQPWVLPRVHALNRLSSSRRERKSVPCQFWWNESSASWVRNSVIENAGKWEARSQRRDNGLDSTMNINVANSLTAISFKMDQSNIAQDHQTKIMMTYFLLRLTKLSVVSTFTKRVQEVLPYVVQSIGAESLPFACVSNSLNKPTPLKLDVSLPSFQEIRWSFARLLYLFNIQLERNIATFLIVLLAACFSFVIIGGFLFYKFRNDTQSLEDCFWEAWACLCSSSTHLKQRTRIERVIGFILAIWGILFYSRLLSTMTEQFRNNMHKLREGAQMQVLESDHIIVCGVNSHLNFILKQLNRYHEYAVRLGTATARRQRILLMSDLPRKQIDKIADSIAKDLNHLDILTKSCSLNLTKSFERAAANKARSIIILPTKGDRYEIDTDAFLSVLALQPIPEMELVPTIVEVSSSNTCELLKSISGLKVQPVENVASKLFVQCSRQKGLIKIYRHLLNYRKNVFNLCSFPSLAGTKYRQLRRGFQEAIVCGLYRNGKVYFHPNDGEIFQQSDKLLFIAPVHGSKKLQLPGSKINKVTNSFQNFEVLERNGETPSHAFELKKTRLENIVQRPTKPGSKASDWTLGPKECILLLGWRPDVVEMIEEYDNYLGPGSVVEVLSDAPIDDRNRASKVAGLGKQKNIRVSHRIGNPMNYDTLKETIMNIQNSLNEEDIPLSIVVISDREWLLGDPSKADKHSAYSLLLAENICDKLGVKVQNLVAEIVDSKLGKQITRIKPSLTYIAAEEVMSLVTAQVAESSELNEVWKDILNAEGDEIYVKDISLYMKEGETPSFSELTERAYLRREVAIGYVRNNKKGKRRRQTAFAHQNRSLFANLDKQMAHGGYGKRRVKPAGRRSKALGIGKKPKSVSLKNQIRSTERLLRKNLPPEVREAQEKKLEEFRKQQEIHLEQFRKQQEIHSRLAVERKIFNRCKKIKFFERRKVERRIRRLEKLQRASSGQAQDAEISEQLFKLKEDLEYIRFFPKTEKYVSLFTGGDDSEIVGRRNRLREQIKANLVAAAASGKDLEETGSEDDGLLDLSEDDFFLTGSSSDEADADDEWTDKSTREQASSASGKAASSMSSDERNQRQISARALMPPPQPSSKSFSLSARTKSKFGPSSSKTSSKHRAPISSSSNTSSSISGSSFKARASSISRNTNSSNLSSNSDAHKPRRKRRPKKKKQQA</sequence>
<dbReference type="InterPro" id="IPR019310">
    <property type="entry name" value="Efg1"/>
</dbReference>
<feature type="compositionally biased region" description="Low complexity" evidence="6">
    <location>
        <begin position="1069"/>
        <end position="1081"/>
    </location>
</feature>
<evidence type="ECO:0000256" key="7">
    <source>
        <dbReference type="SAM" id="Phobius"/>
    </source>
</evidence>
<evidence type="ECO:0000313" key="9">
    <source>
        <dbReference type="EMBL" id="KAF3456903.1"/>
    </source>
</evidence>
<feature type="compositionally biased region" description="Low complexity" evidence="6">
    <location>
        <begin position="1130"/>
        <end position="1166"/>
    </location>
</feature>
<dbReference type="AlphaFoldDB" id="A0A8K0HRP8"/>
<keyword evidence="5 7" id="KW-0472">Membrane</keyword>
<gene>
    <name evidence="9" type="ORF">FNV43_RR01557</name>
</gene>
<feature type="compositionally biased region" description="Polar residues" evidence="6">
    <location>
        <begin position="1102"/>
        <end position="1111"/>
    </location>
</feature>
<keyword evidence="10" id="KW-1185">Reference proteome</keyword>
<dbReference type="Pfam" id="PF10153">
    <property type="entry name" value="Efg1"/>
    <property type="match status" value="1"/>
</dbReference>
<evidence type="ECO:0000256" key="6">
    <source>
        <dbReference type="SAM" id="MobiDB-lite"/>
    </source>
</evidence>
<dbReference type="InterPro" id="IPR010420">
    <property type="entry name" value="CASTOR/POLLUX/SYM8_dom"/>
</dbReference>
<evidence type="ECO:0000256" key="1">
    <source>
        <dbReference type="ARBA" id="ARBA00004141"/>
    </source>
</evidence>